<protein>
    <recommendedName>
        <fullName evidence="2">Thiol:disulfide interchange protein DsbD N-terminal domain-containing protein</fullName>
    </recommendedName>
</protein>
<dbReference type="Pfam" id="PF11412">
    <property type="entry name" value="DsbD_N"/>
    <property type="match status" value="1"/>
</dbReference>
<evidence type="ECO:0000256" key="1">
    <source>
        <dbReference type="SAM" id="SignalP"/>
    </source>
</evidence>
<evidence type="ECO:0000313" key="3">
    <source>
        <dbReference type="EMBL" id="CUH98962.1"/>
    </source>
</evidence>
<name>A0A0N7M489_9RHOB</name>
<feature type="signal peptide" evidence="1">
    <location>
        <begin position="1"/>
        <end position="23"/>
    </location>
</feature>
<evidence type="ECO:0000259" key="2">
    <source>
        <dbReference type="Pfam" id="PF11412"/>
    </source>
</evidence>
<dbReference type="Proteomes" id="UP000051326">
    <property type="component" value="Unassembled WGS sequence"/>
</dbReference>
<accession>A0A0N7M489</accession>
<proteinExistence type="predicted"/>
<feature type="chain" id="PRO_5006015852" description="Thiol:disulfide interchange protein DsbD N-terminal domain-containing protein" evidence="1">
    <location>
        <begin position="24"/>
        <end position="277"/>
    </location>
</feature>
<dbReference type="STRING" id="1396826.PHA8399_01078"/>
<organism evidence="3 4">
    <name type="scientific">Leisingera aquaemixtae</name>
    <dbReference type="NCBI Taxonomy" id="1396826"/>
    <lineage>
        <taxon>Bacteria</taxon>
        <taxon>Pseudomonadati</taxon>
        <taxon>Pseudomonadota</taxon>
        <taxon>Alphaproteobacteria</taxon>
        <taxon>Rhodobacterales</taxon>
        <taxon>Roseobacteraceae</taxon>
        <taxon>Leisingera</taxon>
    </lineage>
</organism>
<dbReference type="EMBL" id="CYSR01000010">
    <property type="protein sequence ID" value="CUH98962.1"/>
    <property type="molecule type" value="Genomic_DNA"/>
</dbReference>
<reference evidence="3 4" key="1">
    <citation type="submission" date="2015-09" db="EMBL/GenBank/DDBJ databases">
        <authorList>
            <consortium name="Swine Surveillance"/>
        </authorList>
    </citation>
    <scope>NUCLEOTIDE SEQUENCE [LARGE SCALE GENOMIC DNA]</scope>
    <source>
        <strain evidence="3 4">CECT 8399</strain>
    </source>
</reference>
<feature type="domain" description="Thiol:disulfide interchange protein DsbD N-terminal" evidence="2">
    <location>
        <begin position="53"/>
        <end position="153"/>
    </location>
</feature>
<evidence type="ECO:0000313" key="4">
    <source>
        <dbReference type="Proteomes" id="UP000051326"/>
    </source>
</evidence>
<dbReference type="AlphaFoldDB" id="A0A0N7M489"/>
<dbReference type="InterPro" id="IPR028250">
    <property type="entry name" value="DsbDN"/>
</dbReference>
<sequence length="277" mass="29246">MYLCMRKTLTKAAACAASLLALAAGSPALSGAAEGGIVEIEVLDGGMTPRGTYMGALRVKLQPGWKTYWRAPGDAGIPPSFSWRGARNVGALSITWPAPEVFLTSGYRTIGYHDQLVLPVEITPETPGKPVRLKGRMQLGVCKDVCVPAELKFDHQLDASAGRNPAIAAALASRPWSAKEAGVRQAACSLRPSEYGMKVTARISMPPAGGEEIAVIEPGNPKLYAGETTTRREGGLLVAETEFLPADNSAYAIDRSKLRITVLGQNHSVDIQGCSAG</sequence>
<keyword evidence="1" id="KW-0732">Signal</keyword>
<gene>
    <name evidence="3" type="ORF">PHA8399_01078</name>
</gene>